<dbReference type="EMBL" id="BMWW01000005">
    <property type="protein sequence ID" value="GGY97372.1"/>
    <property type="molecule type" value="Genomic_DNA"/>
</dbReference>
<reference evidence="1" key="3">
    <citation type="submission" date="2022-12" db="EMBL/GenBank/DDBJ databases">
        <authorList>
            <person name="Sun Q."/>
            <person name="Kim S."/>
        </authorList>
    </citation>
    <scope>NUCLEOTIDE SEQUENCE</scope>
    <source>
        <strain evidence="1">KCTC 12344</strain>
    </source>
</reference>
<dbReference type="Proteomes" id="UP000294359">
    <property type="component" value="Chromosome"/>
</dbReference>
<evidence type="ECO:0000313" key="3">
    <source>
        <dbReference type="Proteomes" id="UP000294359"/>
    </source>
</evidence>
<evidence type="ECO:0000313" key="2">
    <source>
        <dbReference type="EMBL" id="QBQ35506.1"/>
    </source>
</evidence>
<accession>A0A4P7BAA6</accession>
<dbReference type="RefSeq" id="WP_134383745.1">
    <property type="nucleotide sequence ID" value="NZ_BMWW01000005.1"/>
</dbReference>
<reference evidence="2 3" key="2">
    <citation type="submission" date="2019-03" db="EMBL/GenBank/DDBJ databases">
        <title>Draft Genome Sequences of Six Type Strains of the Genus Massilia.</title>
        <authorList>
            <person name="Miess H."/>
            <person name="Frediansyhah A."/>
            <person name="Gross H."/>
        </authorList>
    </citation>
    <scope>NUCLEOTIDE SEQUENCE [LARGE SCALE GENOMIC DNA]</scope>
    <source>
        <strain evidence="2 3">DSM 17505</strain>
    </source>
</reference>
<organism evidence="1 4">
    <name type="scientific">Pseudoduganella plicata</name>
    <dbReference type="NCBI Taxonomy" id="321984"/>
    <lineage>
        <taxon>Bacteria</taxon>
        <taxon>Pseudomonadati</taxon>
        <taxon>Pseudomonadota</taxon>
        <taxon>Betaproteobacteria</taxon>
        <taxon>Burkholderiales</taxon>
        <taxon>Oxalobacteraceae</taxon>
        <taxon>Telluria group</taxon>
        <taxon>Pseudoduganella</taxon>
    </lineage>
</organism>
<reference evidence="1" key="1">
    <citation type="journal article" date="2014" name="Int. J. Syst. Evol. Microbiol.">
        <title>Complete genome sequence of Corynebacterium casei LMG S-19264T (=DSM 44701T), isolated from a smear-ripened cheese.</title>
        <authorList>
            <consortium name="US DOE Joint Genome Institute (JGI-PGF)"/>
            <person name="Walter F."/>
            <person name="Albersmeier A."/>
            <person name="Kalinowski J."/>
            <person name="Ruckert C."/>
        </authorList>
    </citation>
    <scope>NUCLEOTIDE SEQUENCE</scope>
    <source>
        <strain evidence="1">KCTC 12344</strain>
    </source>
</reference>
<name>A0A4P7BAA6_9BURK</name>
<evidence type="ECO:0000313" key="4">
    <source>
        <dbReference type="Proteomes" id="UP000619512"/>
    </source>
</evidence>
<dbReference type="EMBL" id="CP038026">
    <property type="protein sequence ID" value="QBQ35506.1"/>
    <property type="molecule type" value="Genomic_DNA"/>
</dbReference>
<dbReference type="Proteomes" id="UP000619512">
    <property type="component" value="Unassembled WGS sequence"/>
</dbReference>
<sequence>MATLWFSFDFALSETRRPQAVTGIGKPRGVDKHSAITLARWRTLATDRGETRVSDQADACMPGCQVRAGRSWGSGLPATRVRCNGSGTWLFDENVKRY</sequence>
<protein>
    <recommendedName>
        <fullName evidence="5">Transposase</fullName>
    </recommendedName>
</protein>
<proteinExistence type="predicted"/>
<gene>
    <name evidence="2" type="ORF">E1742_04495</name>
    <name evidence="1" type="ORF">GCM10007388_33820</name>
</gene>
<evidence type="ECO:0000313" key="1">
    <source>
        <dbReference type="EMBL" id="GGY97372.1"/>
    </source>
</evidence>
<dbReference type="AlphaFoldDB" id="A0A4P7BAA6"/>
<evidence type="ECO:0008006" key="5">
    <source>
        <dbReference type="Google" id="ProtNLM"/>
    </source>
</evidence>
<keyword evidence="3" id="KW-1185">Reference proteome</keyword>